<dbReference type="Proteomes" id="UP000535543">
    <property type="component" value="Unassembled WGS sequence"/>
</dbReference>
<feature type="compositionally biased region" description="Low complexity" evidence="1">
    <location>
        <begin position="35"/>
        <end position="55"/>
    </location>
</feature>
<keyword evidence="4" id="KW-1185">Reference proteome</keyword>
<dbReference type="Pfam" id="PF08310">
    <property type="entry name" value="LGFP"/>
    <property type="match status" value="2"/>
</dbReference>
<reference evidence="3 4" key="1">
    <citation type="submission" date="2019-05" db="EMBL/GenBank/DDBJ databases">
        <authorList>
            <person name="Lee S.D."/>
        </authorList>
    </citation>
    <scope>NUCLEOTIDE SEQUENCE [LARGE SCALE GENOMIC DNA]</scope>
    <source>
        <strain evidence="3 4">YC2-7</strain>
    </source>
</reference>
<dbReference type="AlphaFoldDB" id="A0A848KGV1"/>
<evidence type="ECO:0000313" key="3">
    <source>
        <dbReference type="EMBL" id="NMN97499.1"/>
    </source>
</evidence>
<dbReference type="EMBL" id="VCQU01000007">
    <property type="protein sequence ID" value="NMN97499.1"/>
    <property type="molecule type" value="Genomic_DNA"/>
</dbReference>
<organism evidence="3 4">
    <name type="scientific">Antrihabitans stalactiti</name>
    <dbReference type="NCBI Taxonomy" id="2584121"/>
    <lineage>
        <taxon>Bacteria</taxon>
        <taxon>Bacillati</taxon>
        <taxon>Actinomycetota</taxon>
        <taxon>Actinomycetes</taxon>
        <taxon>Mycobacteriales</taxon>
        <taxon>Nocardiaceae</taxon>
        <taxon>Antrihabitans</taxon>
    </lineage>
</organism>
<comment type="caution">
    <text evidence="3">The sequence shown here is derived from an EMBL/GenBank/DDBJ whole genome shotgun (WGS) entry which is preliminary data.</text>
</comment>
<gene>
    <name evidence="3" type="ORF">FGL95_20900</name>
</gene>
<dbReference type="InterPro" id="IPR013207">
    <property type="entry name" value="LGFP"/>
</dbReference>
<protein>
    <recommendedName>
        <fullName evidence="5">LGFP repeat-containing protein</fullName>
    </recommendedName>
</protein>
<dbReference type="RefSeq" id="WP_169590404.1">
    <property type="nucleotide sequence ID" value="NZ_VCQU01000007.1"/>
</dbReference>
<dbReference type="PROSITE" id="PS51257">
    <property type="entry name" value="PROKAR_LIPOPROTEIN"/>
    <property type="match status" value="1"/>
</dbReference>
<proteinExistence type="predicted"/>
<name>A0A848KGV1_9NOCA</name>
<keyword evidence="2" id="KW-0732">Signal</keyword>
<evidence type="ECO:0000256" key="2">
    <source>
        <dbReference type="SAM" id="SignalP"/>
    </source>
</evidence>
<feature type="signal peptide" evidence="2">
    <location>
        <begin position="1"/>
        <end position="23"/>
    </location>
</feature>
<sequence length="182" mass="18609">MHNATKRTAAFCAAIAAVALVGAGCSDDDKDKASDTASSATSHVMSGAHGTTTGTAAAGETKIKGADGVEYTVTGDIYTKYNAATDAAKTALGAPKGEQQTNPDGGTFQQFDGGVIVVHNGKSYITWGLIRDKWNELGGSQGQLGYPTSDETDTPDGKKQTTFEKGTVTWTPGDATAVVVAN</sequence>
<evidence type="ECO:0000256" key="1">
    <source>
        <dbReference type="SAM" id="MobiDB-lite"/>
    </source>
</evidence>
<evidence type="ECO:0000313" key="4">
    <source>
        <dbReference type="Proteomes" id="UP000535543"/>
    </source>
</evidence>
<feature type="chain" id="PRO_5038820149" description="LGFP repeat-containing protein" evidence="2">
    <location>
        <begin position="24"/>
        <end position="182"/>
    </location>
</feature>
<accession>A0A848KGV1</accession>
<evidence type="ECO:0008006" key="5">
    <source>
        <dbReference type="Google" id="ProtNLM"/>
    </source>
</evidence>
<reference evidence="3 4" key="2">
    <citation type="submission" date="2020-06" db="EMBL/GenBank/DDBJ databases">
        <title>Antribacter stalactiti gen. nov., sp. nov., a new member of the family Nacardiaceae isolated from a cave.</title>
        <authorList>
            <person name="Kim I.S."/>
        </authorList>
    </citation>
    <scope>NUCLEOTIDE SEQUENCE [LARGE SCALE GENOMIC DNA]</scope>
    <source>
        <strain evidence="3 4">YC2-7</strain>
    </source>
</reference>
<feature type="region of interest" description="Disordered" evidence="1">
    <location>
        <begin position="31"/>
        <end position="55"/>
    </location>
</feature>